<reference evidence="2 3" key="1">
    <citation type="submission" date="2013-06" db="EMBL/GenBank/DDBJ databases">
        <title>The draft sequence of the Mycobacterium elephantis genome.</title>
        <authorList>
            <person name="Pettersson F.B."/>
            <person name="Das S."/>
            <person name="Dasgupta S."/>
            <person name="Bhattacharya A."/>
            <person name="Kirsebom L.A."/>
        </authorList>
    </citation>
    <scope>NUCLEOTIDE SEQUENCE [LARGE SCALE GENOMIC DNA]</scope>
    <source>
        <strain evidence="2 3">DSM 44368</strain>
    </source>
</reference>
<dbReference type="SUPFAM" id="SSF52540">
    <property type="entry name" value="P-loop containing nucleoside triphosphate hydrolases"/>
    <property type="match status" value="1"/>
</dbReference>
<evidence type="ECO:0008006" key="4">
    <source>
        <dbReference type="Google" id="ProtNLM"/>
    </source>
</evidence>
<dbReference type="AlphaFoldDB" id="A0A439E0W0"/>
<accession>A0A439E0W0</accession>
<dbReference type="InterPro" id="IPR027417">
    <property type="entry name" value="P-loop_NTPase"/>
</dbReference>
<comment type="caution">
    <text evidence="2">The sequence shown here is derived from an EMBL/GenBank/DDBJ whole genome shotgun (WGS) entry which is preliminary data.</text>
</comment>
<gene>
    <name evidence="2" type="ORF">MELE44368_02235</name>
</gene>
<name>A0A439E0W0_9MYCO</name>
<evidence type="ECO:0000256" key="1">
    <source>
        <dbReference type="SAM" id="MobiDB-lite"/>
    </source>
</evidence>
<evidence type="ECO:0000313" key="2">
    <source>
        <dbReference type="EMBL" id="RWA24052.1"/>
    </source>
</evidence>
<proteinExistence type="predicted"/>
<keyword evidence="3" id="KW-1185">Reference proteome</keyword>
<sequence length="438" mass="47056">MQTPTAQAIAAFQQREADWTFDADDMTEDEMLEAFDALTGRNTRQHPLDSYSANPAAQAAVTAGLKQAATPKPALRLVKASNIAVAVTDWAWTHNGAGRIPIAALTLFAGRPAAGKSTCARWFAAGWSAGTLPGHWEGQPVNVAYIATEEHWQSVVAPSLKAAGADMERVFFVQRGDDPATIKAAADEAELTAMFAQHDIRVVVLDPLMSTLTSGADLYKSNEIRDALDPWVRIAEKICGVVLGVTHLVKTATSGDIVAAINGSSAFGEVARAVFGFAVDRQTDDGTRIMSQGKNSAGPAGLNLTYRIEPAAFVADDDRRGEVARFVMGDPTETSVSDLLMAEGKQQRPMSAGQWLDAWFDTHPDTAWLPVAEVVSAGQRFGHTEKALALARDRRGYRTHKDGLAWHWGRSDAKPFNDTGGPIRRGPGGRFTTTEPTS</sequence>
<dbReference type="EMBL" id="ATDN01000001">
    <property type="protein sequence ID" value="RWA24052.1"/>
    <property type="molecule type" value="Genomic_DNA"/>
</dbReference>
<feature type="region of interest" description="Disordered" evidence="1">
    <location>
        <begin position="415"/>
        <end position="438"/>
    </location>
</feature>
<feature type="compositionally biased region" description="Low complexity" evidence="1">
    <location>
        <begin position="419"/>
        <end position="438"/>
    </location>
</feature>
<organism evidence="2 3">
    <name type="scientific">Mycolicibacterium elephantis DSM 44368</name>
    <dbReference type="NCBI Taxonomy" id="1335622"/>
    <lineage>
        <taxon>Bacteria</taxon>
        <taxon>Bacillati</taxon>
        <taxon>Actinomycetota</taxon>
        <taxon>Actinomycetes</taxon>
        <taxon>Mycobacteriales</taxon>
        <taxon>Mycobacteriaceae</taxon>
        <taxon>Mycolicibacterium</taxon>
    </lineage>
</organism>
<dbReference type="Gene3D" id="3.40.50.300">
    <property type="entry name" value="P-loop containing nucleotide triphosphate hydrolases"/>
    <property type="match status" value="1"/>
</dbReference>
<dbReference type="Proteomes" id="UP000287177">
    <property type="component" value="Unassembled WGS sequence"/>
</dbReference>
<dbReference type="Pfam" id="PF13481">
    <property type="entry name" value="AAA_25"/>
    <property type="match status" value="1"/>
</dbReference>
<evidence type="ECO:0000313" key="3">
    <source>
        <dbReference type="Proteomes" id="UP000287177"/>
    </source>
</evidence>
<protein>
    <recommendedName>
        <fullName evidence="4">AAA+ ATPase domain-containing protein</fullName>
    </recommendedName>
</protein>